<feature type="domain" description="N-acyl amino acid synthase FeeM catalytic core" evidence="1">
    <location>
        <begin position="7"/>
        <end position="113"/>
    </location>
</feature>
<dbReference type="Pfam" id="PF21926">
    <property type="entry name" value="FeeM"/>
    <property type="match status" value="1"/>
</dbReference>
<name>A0AAW3MV71_9BURK</name>
<accession>A0AAW3MV71</accession>
<dbReference type="AlphaFoldDB" id="A0AAW3MV71"/>
<organism evidence="2 3">
    <name type="scientific">Burkholderia ubonensis</name>
    <dbReference type="NCBI Taxonomy" id="101571"/>
    <lineage>
        <taxon>Bacteria</taxon>
        <taxon>Pseudomonadati</taxon>
        <taxon>Pseudomonadota</taxon>
        <taxon>Betaproteobacteria</taxon>
        <taxon>Burkholderiales</taxon>
        <taxon>Burkholderiaceae</taxon>
        <taxon>Burkholderia</taxon>
        <taxon>Burkholderia cepacia complex</taxon>
    </lineage>
</organism>
<dbReference type="Proteomes" id="UP000056453">
    <property type="component" value="Unassembled WGS sequence"/>
</dbReference>
<keyword evidence="3" id="KW-1185">Reference proteome</keyword>
<dbReference type="EMBL" id="LPBJ01000047">
    <property type="protein sequence ID" value="KVP97739.1"/>
    <property type="molecule type" value="Genomic_DNA"/>
</dbReference>
<evidence type="ECO:0000313" key="3">
    <source>
        <dbReference type="Proteomes" id="UP000056453"/>
    </source>
</evidence>
<reference evidence="2 3" key="1">
    <citation type="submission" date="2015-11" db="EMBL/GenBank/DDBJ databases">
        <title>Expanding the genomic diversity of Burkholderia species for the development of highly accurate diagnostics.</title>
        <authorList>
            <person name="Sahl J."/>
            <person name="Keim P."/>
            <person name="Wagner D."/>
        </authorList>
    </citation>
    <scope>NUCLEOTIDE SEQUENCE [LARGE SCALE GENOMIC DNA]</scope>
    <source>
        <strain evidence="2 3">MSMB1808WGS</strain>
    </source>
</reference>
<dbReference type="InterPro" id="IPR016181">
    <property type="entry name" value="Acyl_CoA_acyltransferase"/>
</dbReference>
<evidence type="ECO:0000313" key="2">
    <source>
        <dbReference type="EMBL" id="KVP97739.1"/>
    </source>
</evidence>
<protein>
    <recommendedName>
        <fullName evidence="1">N-acyl amino acid synthase FeeM catalytic core domain-containing protein</fullName>
    </recommendedName>
</protein>
<evidence type="ECO:0000259" key="1">
    <source>
        <dbReference type="Pfam" id="PF21926"/>
    </source>
</evidence>
<dbReference type="Gene3D" id="3.40.630.30">
    <property type="match status" value="1"/>
</dbReference>
<sequence>MTDAESWDVREGTVVLVARSKLDGMPIGTIRIHTNEVAPLPLEQSFKLPGRFAGLRLAEATRLGVVADSVGSVVKTALFKAYYLYCVAHNVDYMVITARSPLDRMYERLLFKDVDGATGFIPMAHVGGVPHRVLEFHVKEAEALWRTARHPFYRYMSQTEHPDIVVTESDSQLRVASSTSLVADRA</sequence>
<comment type="caution">
    <text evidence="2">The sequence shown here is derived from an EMBL/GenBank/DDBJ whole genome shotgun (WGS) entry which is preliminary data.</text>
</comment>
<dbReference type="InterPro" id="IPR054597">
    <property type="entry name" value="FeeM_cat"/>
</dbReference>
<gene>
    <name evidence="2" type="ORF">WJ96_04005</name>
</gene>
<proteinExistence type="predicted"/>
<dbReference type="SUPFAM" id="SSF55729">
    <property type="entry name" value="Acyl-CoA N-acyltransferases (Nat)"/>
    <property type="match status" value="1"/>
</dbReference>